<keyword evidence="4" id="KW-1185">Reference proteome</keyword>
<dbReference type="Gene3D" id="3.10.50.30">
    <property type="entry name" value="Transcription elongation factor, GreA/GreB, C-terminal domain"/>
    <property type="match status" value="1"/>
</dbReference>
<evidence type="ECO:0000259" key="1">
    <source>
        <dbReference type="Pfam" id="PF01272"/>
    </source>
</evidence>
<dbReference type="PANTHER" id="PTHR30437:SF5">
    <property type="entry name" value="REGULATOR OF NUCLEOSIDE DIPHOSPHATE KINASE"/>
    <property type="match status" value="1"/>
</dbReference>
<organism evidence="3 4">
    <name type="scientific">Martelella radicis</name>
    <dbReference type="NCBI Taxonomy" id="1397476"/>
    <lineage>
        <taxon>Bacteria</taxon>
        <taxon>Pseudomonadati</taxon>
        <taxon>Pseudomonadota</taxon>
        <taxon>Alphaproteobacteria</taxon>
        <taxon>Hyphomicrobiales</taxon>
        <taxon>Aurantimonadaceae</taxon>
        <taxon>Martelella</taxon>
    </lineage>
</organism>
<dbReference type="EMBL" id="JACIDZ010000001">
    <property type="protein sequence ID" value="MBB4120697.1"/>
    <property type="molecule type" value="Genomic_DNA"/>
</dbReference>
<dbReference type="InterPro" id="IPR023459">
    <property type="entry name" value="Tscrpt_elong_fac_GreA/B_fam"/>
</dbReference>
<dbReference type="Pfam" id="PF01272">
    <property type="entry name" value="GreA_GreB"/>
    <property type="match status" value="1"/>
</dbReference>
<name>A0A7W6P804_9HYPH</name>
<dbReference type="InterPro" id="IPR029462">
    <property type="entry name" value="Rnk_N"/>
</dbReference>
<comment type="caution">
    <text evidence="3">The sequence shown here is derived from an EMBL/GenBank/DDBJ whole genome shotgun (WGS) entry which is preliminary data.</text>
</comment>
<evidence type="ECO:0000259" key="2">
    <source>
        <dbReference type="Pfam" id="PF14760"/>
    </source>
</evidence>
<dbReference type="SUPFAM" id="SSF54534">
    <property type="entry name" value="FKBP-like"/>
    <property type="match status" value="1"/>
</dbReference>
<accession>A0A7W6P804</accession>
<gene>
    <name evidence="3" type="ORF">GGR30_000592</name>
</gene>
<evidence type="ECO:0000313" key="4">
    <source>
        <dbReference type="Proteomes" id="UP000530571"/>
    </source>
</evidence>
<dbReference type="GO" id="GO:0006354">
    <property type="term" value="P:DNA-templated transcription elongation"/>
    <property type="evidence" value="ECO:0007669"/>
    <property type="project" value="TreeGrafter"/>
</dbReference>
<dbReference type="PANTHER" id="PTHR30437">
    <property type="entry name" value="TRANSCRIPTION ELONGATION FACTOR GREA"/>
    <property type="match status" value="1"/>
</dbReference>
<proteinExistence type="predicted"/>
<dbReference type="RefSeq" id="WP_183482365.1">
    <property type="nucleotide sequence ID" value="NZ_JACIDZ010000001.1"/>
</dbReference>
<keyword evidence="3" id="KW-0418">Kinase</keyword>
<sequence length="139" mass="15468">MPANQKRNRKPAIVLTKTDHKRLSLLAERFADQNAELADFLLSELERARIVEDGRIAADVVRMDSSIRFTTDLNEDRHVTLVYPGKANIAEGKISVLTPIGSALIGLKVGQSIDWTTRDGRVCRLTVESVSHMQDQTAL</sequence>
<dbReference type="Gene3D" id="1.10.286.20">
    <property type="match status" value="1"/>
</dbReference>
<reference evidence="3 4" key="1">
    <citation type="submission" date="2020-08" db="EMBL/GenBank/DDBJ databases">
        <title>Genomic Encyclopedia of Type Strains, Phase IV (KMG-IV): sequencing the most valuable type-strain genomes for metagenomic binning, comparative biology and taxonomic classification.</title>
        <authorList>
            <person name="Goeker M."/>
        </authorList>
    </citation>
    <scope>NUCLEOTIDE SEQUENCE [LARGE SCALE GENOMIC DNA]</scope>
    <source>
        <strain evidence="3 4">DSM 28101</strain>
    </source>
</reference>
<dbReference type="Pfam" id="PF14760">
    <property type="entry name" value="Rnk_N"/>
    <property type="match status" value="1"/>
</dbReference>
<dbReference type="GO" id="GO:0070063">
    <property type="term" value="F:RNA polymerase binding"/>
    <property type="evidence" value="ECO:0007669"/>
    <property type="project" value="InterPro"/>
</dbReference>
<dbReference type="GO" id="GO:0016301">
    <property type="term" value="F:kinase activity"/>
    <property type="evidence" value="ECO:0007669"/>
    <property type="project" value="UniProtKB-KW"/>
</dbReference>
<dbReference type="Proteomes" id="UP000530571">
    <property type="component" value="Unassembled WGS sequence"/>
</dbReference>
<dbReference type="InterPro" id="IPR036953">
    <property type="entry name" value="GreA/GreB_C_sf"/>
</dbReference>
<protein>
    <submittedName>
        <fullName evidence="3">Regulator of nucleoside diphosphate kinase</fullName>
    </submittedName>
</protein>
<dbReference type="NCBIfam" id="NF004396">
    <property type="entry name" value="PRK05753.1"/>
    <property type="match status" value="1"/>
</dbReference>
<dbReference type="InterPro" id="IPR001437">
    <property type="entry name" value="Tscrpt_elong_fac_GreA/B_C"/>
</dbReference>
<feature type="domain" description="Transcription elongation factor GreA/GreB C-terminal" evidence="1">
    <location>
        <begin position="58"/>
        <end position="131"/>
    </location>
</feature>
<evidence type="ECO:0000313" key="3">
    <source>
        <dbReference type="EMBL" id="MBB4120697.1"/>
    </source>
</evidence>
<dbReference type="GO" id="GO:0032784">
    <property type="term" value="P:regulation of DNA-templated transcription elongation"/>
    <property type="evidence" value="ECO:0007669"/>
    <property type="project" value="InterPro"/>
</dbReference>
<dbReference type="AlphaFoldDB" id="A0A7W6P804"/>
<feature type="domain" description="Regulator of nucleoside diphosphate kinase N-terminal" evidence="2">
    <location>
        <begin position="11"/>
        <end position="51"/>
    </location>
</feature>
<keyword evidence="3" id="KW-0808">Transferase</keyword>
<dbReference type="GO" id="GO:0003677">
    <property type="term" value="F:DNA binding"/>
    <property type="evidence" value="ECO:0007669"/>
    <property type="project" value="InterPro"/>
</dbReference>